<reference evidence="1" key="4">
    <citation type="submission" date="2019-03" db="UniProtKB">
        <authorList>
            <consortium name="EnsemblPlants"/>
        </authorList>
    </citation>
    <scope>IDENTIFICATION</scope>
</reference>
<proteinExistence type="predicted"/>
<dbReference type="Proteomes" id="UP000015105">
    <property type="component" value="Chromosome 3D"/>
</dbReference>
<reference evidence="1" key="5">
    <citation type="journal article" date="2021" name="G3 (Bethesda)">
        <title>Aegilops tauschii genome assembly Aet v5.0 features greater sequence contiguity and improved annotation.</title>
        <authorList>
            <person name="Wang L."/>
            <person name="Zhu T."/>
            <person name="Rodriguez J.C."/>
            <person name="Deal K.R."/>
            <person name="Dubcovsky J."/>
            <person name="McGuire P.E."/>
            <person name="Lux T."/>
            <person name="Spannagl M."/>
            <person name="Mayer K.F.X."/>
            <person name="Baldrich P."/>
            <person name="Meyers B.C."/>
            <person name="Huo N."/>
            <person name="Gu Y.Q."/>
            <person name="Zhou H."/>
            <person name="Devos K.M."/>
            <person name="Bennetzen J.L."/>
            <person name="Unver T."/>
            <person name="Budak H."/>
            <person name="Gulick P.J."/>
            <person name="Galiba G."/>
            <person name="Kalapos B."/>
            <person name="Nelson D.R."/>
            <person name="Li P."/>
            <person name="You F.M."/>
            <person name="Luo M.C."/>
            <person name="Dvorak J."/>
        </authorList>
    </citation>
    <scope>NUCLEOTIDE SEQUENCE [LARGE SCALE GENOMIC DNA]</scope>
    <source>
        <strain evidence="1">cv. AL8/78</strain>
    </source>
</reference>
<reference evidence="2" key="2">
    <citation type="journal article" date="2017" name="Nat. Plants">
        <title>The Aegilops tauschii genome reveals multiple impacts of transposons.</title>
        <authorList>
            <person name="Zhao G."/>
            <person name="Zou C."/>
            <person name="Li K."/>
            <person name="Wang K."/>
            <person name="Li T."/>
            <person name="Gao L."/>
            <person name="Zhang X."/>
            <person name="Wang H."/>
            <person name="Yang Z."/>
            <person name="Liu X."/>
            <person name="Jiang W."/>
            <person name="Mao L."/>
            <person name="Kong X."/>
            <person name="Jiao Y."/>
            <person name="Jia J."/>
        </authorList>
    </citation>
    <scope>NUCLEOTIDE SEQUENCE [LARGE SCALE GENOMIC DNA]</scope>
    <source>
        <strain evidence="2">cv. AL8/78</strain>
    </source>
</reference>
<evidence type="ECO:0000313" key="1">
    <source>
        <dbReference type="EnsemblPlants" id="AET3Gv21170900.6"/>
    </source>
</evidence>
<reference evidence="2" key="1">
    <citation type="journal article" date="2014" name="Science">
        <title>Ancient hybridizations among the ancestral genomes of bread wheat.</title>
        <authorList>
            <consortium name="International Wheat Genome Sequencing Consortium,"/>
            <person name="Marcussen T."/>
            <person name="Sandve S.R."/>
            <person name="Heier L."/>
            <person name="Spannagl M."/>
            <person name="Pfeifer M."/>
            <person name="Jakobsen K.S."/>
            <person name="Wulff B.B."/>
            <person name="Steuernagel B."/>
            <person name="Mayer K.F."/>
            <person name="Olsen O.A."/>
        </authorList>
    </citation>
    <scope>NUCLEOTIDE SEQUENCE [LARGE SCALE GENOMIC DNA]</scope>
    <source>
        <strain evidence="2">cv. AL8/78</strain>
    </source>
</reference>
<sequence>MHKKCRSFELTPVQNCDTYFGSERVVFYFAPFQVLRLLTIVRWISHTATFNLYMPEIRCI</sequence>
<dbReference type="AlphaFoldDB" id="A0A453GRM4"/>
<name>A0A453GRM4_AEGTS</name>
<reference evidence="1" key="3">
    <citation type="journal article" date="2017" name="Nature">
        <title>Genome sequence of the progenitor of the wheat D genome Aegilops tauschii.</title>
        <authorList>
            <person name="Luo M.C."/>
            <person name="Gu Y.Q."/>
            <person name="Puiu D."/>
            <person name="Wang H."/>
            <person name="Twardziok S.O."/>
            <person name="Deal K.R."/>
            <person name="Huo N."/>
            <person name="Zhu T."/>
            <person name="Wang L."/>
            <person name="Wang Y."/>
            <person name="McGuire P.E."/>
            <person name="Liu S."/>
            <person name="Long H."/>
            <person name="Ramasamy R.K."/>
            <person name="Rodriguez J.C."/>
            <person name="Van S.L."/>
            <person name="Yuan L."/>
            <person name="Wang Z."/>
            <person name="Xia Z."/>
            <person name="Xiao L."/>
            <person name="Anderson O.D."/>
            <person name="Ouyang S."/>
            <person name="Liang Y."/>
            <person name="Zimin A.V."/>
            <person name="Pertea G."/>
            <person name="Qi P."/>
            <person name="Bennetzen J.L."/>
            <person name="Dai X."/>
            <person name="Dawson M.W."/>
            <person name="Muller H.G."/>
            <person name="Kugler K."/>
            <person name="Rivarola-Duarte L."/>
            <person name="Spannagl M."/>
            <person name="Mayer K.F.X."/>
            <person name="Lu F.H."/>
            <person name="Bevan M.W."/>
            <person name="Leroy P."/>
            <person name="Li P."/>
            <person name="You F.M."/>
            <person name="Sun Q."/>
            <person name="Liu Z."/>
            <person name="Lyons E."/>
            <person name="Wicker T."/>
            <person name="Salzberg S.L."/>
            <person name="Devos K.M."/>
            <person name="Dvorak J."/>
        </authorList>
    </citation>
    <scope>NUCLEOTIDE SEQUENCE [LARGE SCALE GENOMIC DNA]</scope>
    <source>
        <strain evidence="1">cv. AL8/78</strain>
    </source>
</reference>
<organism evidence="1 2">
    <name type="scientific">Aegilops tauschii subsp. strangulata</name>
    <name type="common">Goatgrass</name>
    <dbReference type="NCBI Taxonomy" id="200361"/>
    <lineage>
        <taxon>Eukaryota</taxon>
        <taxon>Viridiplantae</taxon>
        <taxon>Streptophyta</taxon>
        <taxon>Embryophyta</taxon>
        <taxon>Tracheophyta</taxon>
        <taxon>Spermatophyta</taxon>
        <taxon>Magnoliopsida</taxon>
        <taxon>Liliopsida</taxon>
        <taxon>Poales</taxon>
        <taxon>Poaceae</taxon>
        <taxon>BOP clade</taxon>
        <taxon>Pooideae</taxon>
        <taxon>Triticodae</taxon>
        <taxon>Triticeae</taxon>
        <taxon>Triticinae</taxon>
        <taxon>Aegilops</taxon>
    </lineage>
</organism>
<accession>A0A453GRM4</accession>
<dbReference type="Gramene" id="AET3Gv21170900.6">
    <property type="protein sequence ID" value="AET3Gv21170900.6"/>
    <property type="gene ID" value="AET3Gv21170900"/>
</dbReference>
<dbReference type="EnsemblPlants" id="AET3Gv21170900.6">
    <property type="protein sequence ID" value="AET3Gv21170900.6"/>
    <property type="gene ID" value="AET3Gv21170900"/>
</dbReference>
<evidence type="ECO:0000313" key="2">
    <source>
        <dbReference type="Proteomes" id="UP000015105"/>
    </source>
</evidence>
<protein>
    <submittedName>
        <fullName evidence="1">Uncharacterized protein</fullName>
    </submittedName>
</protein>
<keyword evidence="2" id="KW-1185">Reference proteome</keyword>